<comment type="caution">
    <text evidence="2">The sequence shown here is derived from an EMBL/GenBank/DDBJ whole genome shotgun (WGS) entry which is preliminary data.</text>
</comment>
<keyword evidence="1" id="KW-0732">Signal</keyword>
<evidence type="ECO:0000256" key="1">
    <source>
        <dbReference type="SAM" id="SignalP"/>
    </source>
</evidence>
<feature type="signal peptide" evidence="1">
    <location>
        <begin position="1"/>
        <end position="19"/>
    </location>
</feature>
<feature type="chain" id="PRO_5042990589" description="Secreted protein" evidence="1">
    <location>
        <begin position="20"/>
        <end position="99"/>
    </location>
</feature>
<keyword evidence="3" id="KW-1185">Reference proteome</keyword>
<organism evidence="2 3">
    <name type="scientific">Amblyomma americanum</name>
    <name type="common">Lone star tick</name>
    <dbReference type="NCBI Taxonomy" id="6943"/>
    <lineage>
        <taxon>Eukaryota</taxon>
        <taxon>Metazoa</taxon>
        <taxon>Ecdysozoa</taxon>
        <taxon>Arthropoda</taxon>
        <taxon>Chelicerata</taxon>
        <taxon>Arachnida</taxon>
        <taxon>Acari</taxon>
        <taxon>Parasitiformes</taxon>
        <taxon>Ixodida</taxon>
        <taxon>Ixodoidea</taxon>
        <taxon>Ixodidae</taxon>
        <taxon>Amblyomminae</taxon>
        <taxon>Amblyomma</taxon>
    </lineage>
</organism>
<dbReference type="Proteomes" id="UP001321473">
    <property type="component" value="Unassembled WGS sequence"/>
</dbReference>
<accession>A0AAQ4E5B2</accession>
<dbReference type="AlphaFoldDB" id="A0AAQ4E5B2"/>
<reference evidence="2 3" key="1">
    <citation type="journal article" date="2023" name="Arcadia Sci">
        <title>De novo assembly of a long-read Amblyomma americanum tick genome.</title>
        <authorList>
            <person name="Chou S."/>
            <person name="Poskanzer K.E."/>
            <person name="Rollins M."/>
            <person name="Thuy-Boun P.S."/>
        </authorList>
    </citation>
    <scope>NUCLEOTIDE SEQUENCE [LARGE SCALE GENOMIC DNA]</scope>
    <source>
        <strain evidence="2">F_SG_1</strain>
        <tissue evidence="2">Salivary glands</tissue>
    </source>
</reference>
<protein>
    <recommendedName>
        <fullName evidence="4">Secreted protein</fullName>
    </recommendedName>
</protein>
<dbReference type="EMBL" id="JARKHS020021950">
    <property type="protein sequence ID" value="KAK8769873.1"/>
    <property type="molecule type" value="Genomic_DNA"/>
</dbReference>
<evidence type="ECO:0008006" key="4">
    <source>
        <dbReference type="Google" id="ProtNLM"/>
    </source>
</evidence>
<gene>
    <name evidence="2" type="ORF">V5799_013667</name>
</gene>
<evidence type="ECO:0000313" key="3">
    <source>
        <dbReference type="Proteomes" id="UP001321473"/>
    </source>
</evidence>
<evidence type="ECO:0000313" key="2">
    <source>
        <dbReference type="EMBL" id="KAK8769873.1"/>
    </source>
</evidence>
<sequence length="99" mass="11461">MQLPLVFLCVVLSAFAVMAQRSRGSYPYHYREEYPSQNQKDYELYLRHSHCLRRCDAVDRCDGDCVCISRGDFPHVEEGLCFDPRVAIPEHFKGLGYGK</sequence>
<proteinExistence type="predicted"/>
<name>A0AAQ4E5B2_AMBAM</name>